<keyword evidence="6" id="KW-0472">Membrane</keyword>
<evidence type="ECO:0000256" key="5">
    <source>
        <dbReference type="ARBA" id="ARBA00022989"/>
    </source>
</evidence>
<proteinExistence type="inferred from homology"/>
<dbReference type="InterPro" id="IPR008693">
    <property type="entry name" value="MmpS"/>
</dbReference>
<evidence type="ECO:0000313" key="7">
    <source>
        <dbReference type="EMBL" id="OBI10657.1"/>
    </source>
</evidence>
<keyword evidence="3" id="KW-1003">Cell membrane</keyword>
<protein>
    <recommendedName>
        <fullName evidence="9">Membrane protein, MmpS</fullName>
    </recommendedName>
</protein>
<gene>
    <name evidence="7" type="ORF">A5679_06365</name>
</gene>
<name>A0A1A2WCZ3_MYCSC</name>
<dbReference type="Gene3D" id="2.60.40.2880">
    <property type="entry name" value="MmpS1-5, C-terminal soluble domain"/>
    <property type="match status" value="1"/>
</dbReference>
<sequence length="152" mass="15999">MSASRKGRNNIGVLDKLWRPLVIIAVLAVVAYGVNTVRNNSEAISHPAATNSLPATVVEINPKNVTYEAYGTLGAGGKVVYANLDSQPIEVRLTELPWSVSQTTMSPSATLSLVMQVDGDSAGCRILVDGKVRDEHLVSHQSAAVACTVTAA</sequence>
<evidence type="ECO:0000256" key="3">
    <source>
        <dbReference type="ARBA" id="ARBA00022475"/>
    </source>
</evidence>
<evidence type="ECO:0000256" key="4">
    <source>
        <dbReference type="ARBA" id="ARBA00022692"/>
    </source>
</evidence>
<comment type="caution">
    <text evidence="7">The sequence shown here is derived from an EMBL/GenBank/DDBJ whole genome shotgun (WGS) entry which is preliminary data.</text>
</comment>
<organism evidence="7 8">
    <name type="scientific">Mycobacterium scrofulaceum</name>
    <dbReference type="NCBI Taxonomy" id="1783"/>
    <lineage>
        <taxon>Bacteria</taxon>
        <taxon>Bacillati</taxon>
        <taxon>Actinomycetota</taxon>
        <taxon>Actinomycetes</taxon>
        <taxon>Mycobacteriales</taxon>
        <taxon>Mycobacteriaceae</taxon>
        <taxon>Mycobacterium</taxon>
    </lineage>
</organism>
<evidence type="ECO:0000256" key="2">
    <source>
        <dbReference type="ARBA" id="ARBA00007531"/>
    </source>
</evidence>
<comment type="subcellular location">
    <subcellularLocation>
        <location evidence="1">Cell membrane</location>
    </subcellularLocation>
</comment>
<evidence type="ECO:0000256" key="1">
    <source>
        <dbReference type="ARBA" id="ARBA00004236"/>
    </source>
</evidence>
<keyword evidence="5" id="KW-1133">Transmembrane helix</keyword>
<dbReference type="RefSeq" id="WP_067300507.1">
    <property type="nucleotide sequence ID" value="NZ_LZJY01000007.1"/>
</dbReference>
<evidence type="ECO:0008006" key="9">
    <source>
        <dbReference type="Google" id="ProtNLM"/>
    </source>
</evidence>
<keyword evidence="4" id="KW-0812">Transmembrane</keyword>
<dbReference type="EMBL" id="LZJY01000007">
    <property type="protein sequence ID" value="OBI10657.1"/>
    <property type="molecule type" value="Genomic_DNA"/>
</dbReference>
<evidence type="ECO:0000256" key="6">
    <source>
        <dbReference type="ARBA" id="ARBA00023136"/>
    </source>
</evidence>
<dbReference type="GO" id="GO:0005886">
    <property type="term" value="C:plasma membrane"/>
    <property type="evidence" value="ECO:0007669"/>
    <property type="project" value="UniProtKB-SubCell"/>
</dbReference>
<dbReference type="Proteomes" id="UP000092207">
    <property type="component" value="Unassembled WGS sequence"/>
</dbReference>
<dbReference type="AlphaFoldDB" id="A0A1A2WCZ3"/>
<comment type="similarity">
    <text evidence="2">Belongs to the MmpS family.</text>
</comment>
<dbReference type="InterPro" id="IPR038468">
    <property type="entry name" value="MmpS_C"/>
</dbReference>
<accession>A0A1A2WCZ3</accession>
<evidence type="ECO:0000313" key="8">
    <source>
        <dbReference type="Proteomes" id="UP000092207"/>
    </source>
</evidence>
<dbReference type="Pfam" id="PF05423">
    <property type="entry name" value="Mycobact_memb"/>
    <property type="match status" value="1"/>
</dbReference>
<reference evidence="7 8" key="1">
    <citation type="submission" date="2016-06" db="EMBL/GenBank/DDBJ databases">
        <authorList>
            <person name="Kjaerup R.B."/>
            <person name="Dalgaard T.S."/>
            <person name="Juul-Madsen H.R."/>
        </authorList>
    </citation>
    <scope>NUCLEOTIDE SEQUENCE [LARGE SCALE GENOMIC DNA]</scope>
    <source>
        <strain evidence="7 8">E2838</strain>
    </source>
</reference>